<feature type="domain" description="DJ-1/PfpI" evidence="1">
    <location>
        <begin position="3"/>
        <end position="164"/>
    </location>
</feature>
<dbReference type="Proteomes" id="UP000823927">
    <property type="component" value="Unassembled WGS sequence"/>
</dbReference>
<dbReference type="SUPFAM" id="SSF52317">
    <property type="entry name" value="Class I glutamine amidotransferase-like"/>
    <property type="match status" value="1"/>
</dbReference>
<dbReference type="Gene3D" id="3.40.50.880">
    <property type="match status" value="1"/>
</dbReference>
<dbReference type="CDD" id="cd03135">
    <property type="entry name" value="GATase1_DJ-1"/>
    <property type="match status" value="1"/>
</dbReference>
<dbReference type="PANTHER" id="PTHR48094:SF12">
    <property type="entry name" value="PARKINSON DISEASE PROTEIN 7 HOMOLOG"/>
    <property type="match status" value="1"/>
</dbReference>
<dbReference type="AlphaFoldDB" id="A0A9D1F3Y9"/>
<dbReference type="NCBIfam" id="TIGR01383">
    <property type="entry name" value="not_thiJ"/>
    <property type="match status" value="1"/>
</dbReference>
<dbReference type="InterPro" id="IPR050325">
    <property type="entry name" value="Prot/Nucl_acid_deglycase"/>
</dbReference>
<dbReference type="InterPro" id="IPR029062">
    <property type="entry name" value="Class_I_gatase-like"/>
</dbReference>
<reference evidence="2" key="2">
    <citation type="journal article" date="2021" name="PeerJ">
        <title>Extensive microbial diversity within the chicken gut microbiome revealed by metagenomics and culture.</title>
        <authorList>
            <person name="Gilroy R."/>
            <person name="Ravi A."/>
            <person name="Getino M."/>
            <person name="Pursley I."/>
            <person name="Horton D.L."/>
            <person name="Alikhan N.F."/>
            <person name="Baker D."/>
            <person name="Gharbi K."/>
            <person name="Hall N."/>
            <person name="Watson M."/>
            <person name="Adriaenssens E.M."/>
            <person name="Foster-Nyarko E."/>
            <person name="Jarju S."/>
            <person name="Secka A."/>
            <person name="Antonio M."/>
            <person name="Oren A."/>
            <person name="Chaudhuri R.R."/>
            <person name="La Ragione R."/>
            <person name="Hildebrand F."/>
            <person name="Pallen M.J."/>
        </authorList>
    </citation>
    <scope>NUCLEOTIDE SEQUENCE</scope>
    <source>
        <strain evidence="2">CHK178-757</strain>
    </source>
</reference>
<evidence type="ECO:0000313" key="3">
    <source>
        <dbReference type="Proteomes" id="UP000823927"/>
    </source>
</evidence>
<dbReference type="PANTHER" id="PTHR48094">
    <property type="entry name" value="PROTEIN/NUCLEIC ACID DEGLYCASE DJ-1-RELATED"/>
    <property type="match status" value="1"/>
</dbReference>
<organism evidence="2 3">
    <name type="scientific">Candidatus Scybalocola faecigallinarum</name>
    <dbReference type="NCBI Taxonomy" id="2840941"/>
    <lineage>
        <taxon>Bacteria</taxon>
        <taxon>Bacillati</taxon>
        <taxon>Bacillota</taxon>
        <taxon>Clostridia</taxon>
        <taxon>Lachnospirales</taxon>
        <taxon>Lachnospiraceae</taxon>
        <taxon>Lachnospiraceae incertae sedis</taxon>
        <taxon>Candidatus Scybalocola (ex Gilroy et al. 2021)</taxon>
    </lineage>
</organism>
<dbReference type="GO" id="GO:0005737">
    <property type="term" value="C:cytoplasm"/>
    <property type="evidence" value="ECO:0007669"/>
    <property type="project" value="TreeGrafter"/>
</dbReference>
<dbReference type="EMBL" id="DVIT01000022">
    <property type="protein sequence ID" value="HIS47046.1"/>
    <property type="molecule type" value="Genomic_DNA"/>
</dbReference>
<proteinExistence type="predicted"/>
<sequence>MSKVYIFFADGLEEIEGLTVVDMMRRAGIDISIVSMNGTLTVTGSHKITIGADVLLEDIDADEADMFVLPGGLPGTNHLADSMLLADILKKAYSAGKYVAAICAAPSVLGGLGILHGKKATCYPGFEDKLTGAVCQTDNVVADGKVITSRGMGTAIEFSARLIAALKGEKAGEDLMASIMFNYKR</sequence>
<comment type="caution">
    <text evidence="2">The sequence shown here is derived from an EMBL/GenBank/DDBJ whole genome shotgun (WGS) entry which is preliminary data.</text>
</comment>
<accession>A0A9D1F3Y9</accession>
<dbReference type="Pfam" id="PF01965">
    <property type="entry name" value="DJ-1_PfpI"/>
    <property type="match status" value="1"/>
</dbReference>
<evidence type="ECO:0000313" key="2">
    <source>
        <dbReference type="EMBL" id="HIS47046.1"/>
    </source>
</evidence>
<evidence type="ECO:0000259" key="1">
    <source>
        <dbReference type="Pfam" id="PF01965"/>
    </source>
</evidence>
<name>A0A9D1F3Y9_9FIRM</name>
<protein>
    <submittedName>
        <fullName evidence="2">DJ-1/PfpI family protein</fullName>
    </submittedName>
</protein>
<reference evidence="2" key="1">
    <citation type="submission" date="2020-10" db="EMBL/GenBank/DDBJ databases">
        <authorList>
            <person name="Gilroy R."/>
        </authorList>
    </citation>
    <scope>NUCLEOTIDE SEQUENCE</scope>
    <source>
        <strain evidence="2">CHK178-757</strain>
    </source>
</reference>
<dbReference type="InterPro" id="IPR006287">
    <property type="entry name" value="DJ-1"/>
</dbReference>
<gene>
    <name evidence="2" type="ORF">IAB46_05710</name>
</gene>
<dbReference type="InterPro" id="IPR002818">
    <property type="entry name" value="DJ-1/PfpI"/>
</dbReference>